<reference evidence="2" key="1">
    <citation type="journal article" date="2013" name="Science">
        <title>The Amborella genome and the evolution of flowering plants.</title>
        <authorList>
            <consortium name="Amborella Genome Project"/>
        </authorList>
    </citation>
    <scope>NUCLEOTIDE SEQUENCE [LARGE SCALE GENOMIC DNA]</scope>
</reference>
<dbReference type="Proteomes" id="UP000017836">
    <property type="component" value="Unassembled WGS sequence"/>
</dbReference>
<protein>
    <submittedName>
        <fullName evidence="1">Uncharacterized protein</fullName>
    </submittedName>
</protein>
<gene>
    <name evidence="1" type="ORF">AMTR_s00092p00171950</name>
</gene>
<organism evidence="1 2">
    <name type="scientific">Amborella trichopoda</name>
    <dbReference type="NCBI Taxonomy" id="13333"/>
    <lineage>
        <taxon>Eukaryota</taxon>
        <taxon>Viridiplantae</taxon>
        <taxon>Streptophyta</taxon>
        <taxon>Embryophyta</taxon>
        <taxon>Tracheophyta</taxon>
        <taxon>Spermatophyta</taxon>
        <taxon>Magnoliopsida</taxon>
        <taxon>Amborellales</taxon>
        <taxon>Amborellaceae</taxon>
        <taxon>Amborella</taxon>
    </lineage>
</organism>
<sequence length="90" mass="10641">MLKKLEYTLVDPCSNEEKAQCTEVHYNLNLSKRQLRRKVSAYNPINLHYNFNEDPSDEWLVEQEEPTINKRLFGEEVANEPNDQEEEGNN</sequence>
<dbReference type="Gramene" id="ERM99301">
    <property type="protein sequence ID" value="ERM99301"/>
    <property type="gene ID" value="AMTR_s00092p00171950"/>
</dbReference>
<keyword evidence="2" id="KW-1185">Reference proteome</keyword>
<dbReference type="HOGENOM" id="CLU_2443798_0_0_1"/>
<name>W1NQT2_AMBTC</name>
<dbReference type="EMBL" id="KI395040">
    <property type="protein sequence ID" value="ERM99301.1"/>
    <property type="molecule type" value="Genomic_DNA"/>
</dbReference>
<accession>W1NQT2</accession>
<dbReference type="AlphaFoldDB" id="W1NQT2"/>
<evidence type="ECO:0000313" key="2">
    <source>
        <dbReference type="Proteomes" id="UP000017836"/>
    </source>
</evidence>
<proteinExistence type="predicted"/>
<evidence type="ECO:0000313" key="1">
    <source>
        <dbReference type="EMBL" id="ERM99301.1"/>
    </source>
</evidence>